<dbReference type="PANTHER" id="PTHR33473:SF17">
    <property type="entry name" value="ATP-DEPENDENT CLP PROTEASE ADAPTER PROTEIN CLPS1, CHLOROPLASTIC"/>
    <property type="match status" value="1"/>
</dbReference>
<dbReference type="EMBL" id="RQFP01000001">
    <property type="protein sequence ID" value="TGK95197.1"/>
    <property type="molecule type" value="Genomic_DNA"/>
</dbReference>
<dbReference type="Proteomes" id="UP000297891">
    <property type="component" value="Unassembled WGS sequence"/>
</dbReference>
<evidence type="ECO:0000313" key="2">
    <source>
        <dbReference type="EMBL" id="TGK95197.1"/>
    </source>
</evidence>
<keyword evidence="2" id="KW-0378">Hydrolase</keyword>
<evidence type="ECO:0000313" key="3">
    <source>
        <dbReference type="Proteomes" id="UP000297891"/>
    </source>
</evidence>
<sequence length="94" mass="10631">MTEQNEPATFEETKSKFDSVYFYFVILFNDSINEFSYVEDCLMKLCFKTKKDAKKIAMEAHTNGKAVCFQGSMEECETVAENMTGANLTVVLGV</sequence>
<dbReference type="Pfam" id="PF02617">
    <property type="entry name" value="ClpS"/>
    <property type="match status" value="1"/>
</dbReference>
<dbReference type="GO" id="GO:0008233">
    <property type="term" value="F:peptidase activity"/>
    <property type="evidence" value="ECO:0007669"/>
    <property type="project" value="UniProtKB-KW"/>
</dbReference>
<reference evidence="2" key="1">
    <citation type="journal article" date="2019" name="PLoS Negl. Trop. Dis.">
        <title>Revisiting the worldwide diversity of Leptospira species in the environment.</title>
        <authorList>
            <person name="Vincent A.T."/>
            <person name="Schiettekatte O."/>
            <person name="Bourhy P."/>
            <person name="Veyrier F.J."/>
            <person name="Picardeau M."/>
        </authorList>
    </citation>
    <scope>NUCLEOTIDE SEQUENCE [LARGE SCALE GENOMIC DNA]</scope>
    <source>
        <strain evidence="2">201800277</strain>
    </source>
</reference>
<evidence type="ECO:0000259" key="1">
    <source>
        <dbReference type="Pfam" id="PF02617"/>
    </source>
</evidence>
<dbReference type="InterPro" id="IPR014719">
    <property type="entry name" value="Ribosomal_bL12_C/ClpS-like"/>
</dbReference>
<dbReference type="RefSeq" id="WP_100791120.1">
    <property type="nucleotide sequence ID" value="NZ_NPDQ01000005.1"/>
</dbReference>
<dbReference type="PANTHER" id="PTHR33473">
    <property type="entry name" value="ATP-DEPENDENT CLP PROTEASE ADAPTER PROTEIN CLPS1, CHLOROPLASTIC"/>
    <property type="match status" value="1"/>
</dbReference>
<keyword evidence="3" id="KW-1185">Reference proteome</keyword>
<organism evidence="2 3">
    <name type="scientific">Leptospira brenneri</name>
    <dbReference type="NCBI Taxonomy" id="2023182"/>
    <lineage>
        <taxon>Bacteria</taxon>
        <taxon>Pseudomonadati</taxon>
        <taxon>Spirochaetota</taxon>
        <taxon>Spirochaetia</taxon>
        <taxon>Leptospirales</taxon>
        <taxon>Leptospiraceae</taxon>
        <taxon>Leptospira</taxon>
    </lineage>
</organism>
<accession>A0A2M9Y0E2</accession>
<dbReference type="InterPro" id="IPR022935">
    <property type="entry name" value="ClpS"/>
</dbReference>
<dbReference type="GO" id="GO:0030163">
    <property type="term" value="P:protein catabolic process"/>
    <property type="evidence" value="ECO:0007669"/>
    <property type="project" value="InterPro"/>
</dbReference>
<gene>
    <name evidence="2" type="ORF">EHQ30_00705</name>
</gene>
<dbReference type="SUPFAM" id="SSF54736">
    <property type="entry name" value="ClpS-like"/>
    <property type="match status" value="1"/>
</dbReference>
<proteinExistence type="predicted"/>
<feature type="domain" description="Adaptor protein ClpS core" evidence="1">
    <location>
        <begin position="23"/>
        <end position="84"/>
    </location>
</feature>
<dbReference type="InterPro" id="IPR003769">
    <property type="entry name" value="ClpS_core"/>
</dbReference>
<dbReference type="OrthoDB" id="330779at2"/>
<comment type="caution">
    <text evidence="2">The sequence shown here is derived from an EMBL/GenBank/DDBJ whole genome shotgun (WGS) entry which is preliminary data.</text>
</comment>
<keyword evidence="2" id="KW-0645">Protease</keyword>
<dbReference type="GO" id="GO:0006508">
    <property type="term" value="P:proteolysis"/>
    <property type="evidence" value="ECO:0007669"/>
    <property type="project" value="UniProtKB-KW"/>
</dbReference>
<protein>
    <submittedName>
        <fullName evidence="2">ATP-dependent Clp protease adaptor ClpS</fullName>
    </submittedName>
</protein>
<dbReference type="Gene3D" id="3.30.1390.10">
    <property type="match status" value="1"/>
</dbReference>
<name>A0A2M9Y0E2_9LEPT</name>
<dbReference type="AlphaFoldDB" id="A0A2M9Y0E2"/>